<dbReference type="PROSITE" id="PS00444">
    <property type="entry name" value="POLYPRENYL_SYNTHASE_2"/>
    <property type="match status" value="1"/>
</dbReference>
<name>A0A2P8HK28_CHINA</name>
<dbReference type="Pfam" id="PF00348">
    <property type="entry name" value="polyprenyl_synt"/>
    <property type="match status" value="1"/>
</dbReference>
<dbReference type="PANTHER" id="PTHR12001:SF69">
    <property type="entry name" value="ALL TRANS-POLYPRENYL-DIPHOSPHATE SYNTHASE PDSS1"/>
    <property type="match status" value="1"/>
</dbReference>
<dbReference type="GO" id="GO:0046872">
    <property type="term" value="F:metal ion binding"/>
    <property type="evidence" value="ECO:0007669"/>
    <property type="project" value="UniProtKB-KW"/>
</dbReference>
<dbReference type="InterPro" id="IPR000092">
    <property type="entry name" value="Polyprenyl_synt"/>
</dbReference>
<evidence type="ECO:0000313" key="8">
    <source>
        <dbReference type="Proteomes" id="UP000240971"/>
    </source>
</evidence>
<dbReference type="CDD" id="cd00685">
    <property type="entry name" value="Trans_IPPS_HT"/>
    <property type="match status" value="1"/>
</dbReference>
<sequence length="320" mass="36380">MQLARETIGTELNRFEEIFNDAMKSDVALLNRIMQDISAHKGKQMRPMFVLLCAQLGGTINDSSYRAALLVELLHTASLVHDDMVDDSMKRRGAFSVNALWKNRIAVMVGDHLFTKGVLLSLDNSDFKILNIYSAAIRQMIEGELLQMTKTNKLSFEEKDYYELINAKTASFLAAACAAGASSTFDDETSIRQLHDFGQKVGMAFQLKDDLFDYGKTNIGKPTGNDIKERKVTLPLIYTLQHCDPVLRKKLLHIVKYQHTDKDKVNYVVEEVNKSGGLQYAEEKMMTYRDEAFQLLYTFPASPARTALEELVRYTTDREY</sequence>
<dbReference type="GO" id="GO:0008299">
    <property type="term" value="P:isoprenoid biosynthetic process"/>
    <property type="evidence" value="ECO:0007669"/>
    <property type="project" value="InterPro"/>
</dbReference>
<keyword evidence="8" id="KW-1185">Reference proteome</keyword>
<dbReference type="Proteomes" id="UP000240971">
    <property type="component" value="Unassembled WGS sequence"/>
</dbReference>
<dbReference type="SFLD" id="SFLDS00005">
    <property type="entry name" value="Isoprenoid_Synthase_Type_I"/>
    <property type="match status" value="1"/>
</dbReference>
<dbReference type="EMBL" id="PYAW01000003">
    <property type="protein sequence ID" value="PSL46565.1"/>
    <property type="molecule type" value="Genomic_DNA"/>
</dbReference>
<evidence type="ECO:0000256" key="3">
    <source>
        <dbReference type="ARBA" id="ARBA00022679"/>
    </source>
</evidence>
<dbReference type="AlphaFoldDB" id="A0A2P8HK28"/>
<dbReference type="PANTHER" id="PTHR12001">
    <property type="entry name" value="GERANYLGERANYL PYROPHOSPHATE SYNTHASE"/>
    <property type="match status" value="1"/>
</dbReference>
<accession>A0A2P8HK28</accession>
<dbReference type="GO" id="GO:0004659">
    <property type="term" value="F:prenyltransferase activity"/>
    <property type="evidence" value="ECO:0007669"/>
    <property type="project" value="InterPro"/>
</dbReference>
<gene>
    <name evidence="7" type="ORF">CLV51_103546</name>
</gene>
<evidence type="ECO:0000256" key="5">
    <source>
        <dbReference type="ARBA" id="ARBA00022842"/>
    </source>
</evidence>
<evidence type="ECO:0000256" key="1">
    <source>
        <dbReference type="ARBA" id="ARBA00001946"/>
    </source>
</evidence>
<comment type="similarity">
    <text evidence="2 6">Belongs to the FPP/GGPP synthase family.</text>
</comment>
<reference evidence="7 8" key="1">
    <citation type="submission" date="2018-03" db="EMBL/GenBank/DDBJ databases">
        <title>Genomic Encyclopedia of Archaeal and Bacterial Type Strains, Phase II (KMG-II): from individual species to whole genera.</title>
        <authorList>
            <person name="Goeker M."/>
        </authorList>
    </citation>
    <scope>NUCLEOTIDE SEQUENCE [LARGE SCALE GENOMIC DNA]</scope>
    <source>
        <strain evidence="7 8">DSM 24859</strain>
    </source>
</reference>
<dbReference type="SUPFAM" id="SSF48576">
    <property type="entry name" value="Terpenoid synthases"/>
    <property type="match status" value="1"/>
</dbReference>
<evidence type="ECO:0000313" key="7">
    <source>
        <dbReference type="EMBL" id="PSL46565.1"/>
    </source>
</evidence>
<dbReference type="RefSeq" id="WP_106529338.1">
    <property type="nucleotide sequence ID" value="NZ_PYAW01000003.1"/>
</dbReference>
<keyword evidence="4" id="KW-0479">Metal-binding</keyword>
<keyword evidence="5" id="KW-0460">Magnesium</keyword>
<dbReference type="PROSITE" id="PS00723">
    <property type="entry name" value="POLYPRENYL_SYNTHASE_1"/>
    <property type="match status" value="1"/>
</dbReference>
<organism evidence="7 8">
    <name type="scientific">Chitinophaga niastensis</name>
    <dbReference type="NCBI Taxonomy" id="536980"/>
    <lineage>
        <taxon>Bacteria</taxon>
        <taxon>Pseudomonadati</taxon>
        <taxon>Bacteroidota</taxon>
        <taxon>Chitinophagia</taxon>
        <taxon>Chitinophagales</taxon>
        <taxon>Chitinophagaceae</taxon>
        <taxon>Chitinophaga</taxon>
    </lineage>
</organism>
<dbReference type="InterPro" id="IPR033749">
    <property type="entry name" value="Polyprenyl_synt_CS"/>
</dbReference>
<dbReference type="Gene3D" id="1.10.600.10">
    <property type="entry name" value="Farnesyl Diphosphate Synthase"/>
    <property type="match status" value="1"/>
</dbReference>
<proteinExistence type="inferred from homology"/>
<evidence type="ECO:0000256" key="4">
    <source>
        <dbReference type="ARBA" id="ARBA00022723"/>
    </source>
</evidence>
<evidence type="ECO:0000256" key="6">
    <source>
        <dbReference type="RuleBase" id="RU004466"/>
    </source>
</evidence>
<dbReference type="InterPro" id="IPR008949">
    <property type="entry name" value="Isoprenoid_synthase_dom_sf"/>
</dbReference>
<protein>
    <submittedName>
        <fullName evidence="7">Octaprenyl-diphosphate synthase</fullName>
    </submittedName>
</protein>
<keyword evidence="3 6" id="KW-0808">Transferase</keyword>
<evidence type="ECO:0000256" key="2">
    <source>
        <dbReference type="ARBA" id="ARBA00006706"/>
    </source>
</evidence>
<comment type="caution">
    <text evidence="7">The sequence shown here is derived from an EMBL/GenBank/DDBJ whole genome shotgun (WGS) entry which is preliminary data.</text>
</comment>
<comment type="cofactor">
    <cofactor evidence="1">
        <name>Mg(2+)</name>
        <dbReference type="ChEBI" id="CHEBI:18420"/>
    </cofactor>
</comment>
<dbReference type="OrthoDB" id="9805316at2"/>